<feature type="transmembrane region" description="Helical" evidence="8">
    <location>
        <begin position="127"/>
        <end position="146"/>
    </location>
</feature>
<comment type="caution">
    <text evidence="10">The sequence shown here is derived from an EMBL/GenBank/DDBJ whole genome shotgun (WGS) entry which is preliminary data.</text>
</comment>
<dbReference type="CDD" id="cd17503">
    <property type="entry name" value="MFS_LmrB_MDR_like"/>
    <property type="match status" value="1"/>
</dbReference>
<keyword evidence="4 8" id="KW-0812">Transmembrane</keyword>
<dbReference type="EMBL" id="JBFBLL010000003">
    <property type="protein sequence ID" value="MEV8157623.1"/>
    <property type="molecule type" value="Genomic_DNA"/>
</dbReference>
<dbReference type="PROSITE" id="PS50850">
    <property type="entry name" value="MFS"/>
    <property type="match status" value="1"/>
</dbReference>
<feature type="compositionally biased region" description="Low complexity" evidence="7">
    <location>
        <begin position="59"/>
        <end position="70"/>
    </location>
</feature>
<evidence type="ECO:0000256" key="8">
    <source>
        <dbReference type="SAM" id="Phobius"/>
    </source>
</evidence>
<evidence type="ECO:0000256" key="3">
    <source>
        <dbReference type="ARBA" id="ARBA00022475"/>
    </source>
</evidence>
<organism evidence="10 11">
    <name type="scientific">Kocuria salsicia</name>
    <dbReference type="NCBI Taxonomy" id="664639"/>
    <lineage>
        <taxon>Bacteria</taxon>
        <taxon>Bacillati</taxon>
        <taxon>Actinomycetota</taxon>
        <taxon>Actinomycetes</taxon>
        <taxon>Micrococcales</taxon>
        <taxon>Micrococcaceae</taxon>
        <taxon>Kocuria</taxon>
    </lineage>
</organism>
<keyword evidence="6 8" id="KW-0472">Membrane</keyword>
<feature type="transmembrane region" description="Helical" evidence="8">
    <location>
        <begin position="246"/>
        <end position="264"/>
    </location>
</feature>
<dbReference type="Gene3D" id="1.20.1720.10">
    <property type="entry name" value="Multidrug resistance protein D"/>
    <property type="match status" value="1"/>
</dbReference>
<feature type="compositionally biased region" description="Basic and acidic residues" evidence="7">
    <location>
        <begin position="1"/>
        <end position="13"/>
    </location>
</feature>
<feature type="transmembrane region" description="Helical" evidence="8">
    <location>
        <begin position="92"/>
        <end position="121"/>
    </location>
</feature>
<keyword evidence="11" id="KW-1185">Reference proteome</keyword>
<feature type="region of interest" description="Disordered" evidence="7">
    <location>
        <begin position="1"/>
        <end position="83"/>
    </location>
</feature>
<dbReference type="NCBIfam" id="TIGR00711">
    <property type="entry name" value="efflux_EmrB"/>
    <property type="match status" value="1"/>
</dbReference>
<evidence type="ECO:0000256" key="7">
    <source>
        <dbReference type="SAM" id="MobiDB-lite"/>
    </source>
</evidence>
<feature type="region of interest" description="Disordered" evidence="7">
    <location>
        <begin position="567"/>
        <end position="597"/>
    </location>
</feature>
<evidence type="ECO:0000313" key="11">
    <source>
        <dbReference type="Proteomes" id="UP001553031"/>
    </source>
</evidence>
<evidence type="ECO:0000256" key="6">
    <source>
        <dbReference type="ARBA" id="ARBA00023136"/>
    </source>
</evidence>
<dbReference type="Proteomes" id="UP001553031">
    <property type="component" value="Unassembled WGS sequence"/>
</dbReference>
<gene>
    <name evidence="10" type="ORF">AB0O96_05370</name>
</gene>
<feature type="transmembrane region" description="Helical" evidence="8">
    <location>
        <begin position="307"/>
        <end position="329"/>
    </location>
</feature>
<keyword evidence="3" id="KW-1003">Cell membrane</keyword>
<proteinExistence type="predicted"/>
<dbReference type="SUPFAM" id="SSF103473">
    <property type="entry name" value="MFS general substrate transporter"/>
    <property type="match status" value="1"/>
</dbReference>
<feature type="transmembrane region" description="Helical" evidence="8">
    <location>
        <begin position="440"/>
        <end position="458"/>
    </location>
</feature>
<feature type="transmembrane region" description="Helical" evidence="8">
    <location>
        <begin position="542"/>
        <end position="560"/>
    </location>
</feature>
<evidence type="ECO:0000256" key="4">
    <source>
        <dbReference type="ARBA" id="ARBA00022692"/>
    </source>
</evidence>
<dbReference type="Pfam" id="PF07690">
    <property type="entry name" value="MFS_1"/>
    <property type="match status" value="1"/>
</dbReference>
<feature type="transmembrane region" description="Helical" evidence="8">
    <location>
        <begin position="276"/>
        <end position="295"/>
    </location>
</feature>
<feature type="transmembrane region" description="Helical" evidence="8">
    <location>
        <begin position="386"/>
        <end position="403"/>
    </location>
</feature>
<dbReference type="PANTHER" id="PTHR42718:SF42">
    <property type="entry name" value="EXPORT PROTEIN"/>
    <property type="match status" value="1"/>
</dbReference>
<evidence type="ECO:0000259" key="9">
    <source>
        <dbReference type="PROSITE" id="PS50850"/>
    </source>
</evidence>
<keyword evidence="5 8" id="KW-1133">Transmembrane helix</keyword>
<feature type="transmembrane region" description="Helical" evidence="8">
    <location>
        <begin position="183"/>
        <end position="204"/>
    </location>
</feature>
<feature type="domain" description="Major facilitator superfamily (MFS) profile" evidence="9">
    <location>
        <begin position="92"/>
        <end position="564"/>
    </location>
</feature>
<dbReference type="InterPro" id="IPR011701">
    <property type="entry name" value="MFS"/>
</dbReference>
<dbReference type="InterPro" id="IPR004638">
    <property type="entry name" value="EmrB-like"/>
</dbReference>
<dbReference type="PANTHER" id="PTHR42718">
    <property type="entry name" value="MAJOR FACILITATOR SUPERFAMILY MULTIDRUG TRANSPORTER MFSC"/>
    <property type="match status" value="1"/>
</dbReference>
<evidence type="ECO:0000256" key="1">
    <source>
        <dbReference type="ARBA" id="ARBA00004651"/>
    </source>
</evidence>
<protein>
    <submittedName>
        <fullName evidence="10">MDR family MFS transporter</fullName>
    </submittedName>
</protein>
<sequence length="597" mass="61127">MTDPSSDRAEDRGHRPRGRHRAERNGVRQNATGPEAVGGTVAAENRPGDTGTTGGLGAGNTVASAASSTPTGGGADGSASTSPEADHRAWGALWAMVLGFFMILVDATIVSTAIPAITAGLGTDISGVLWVTSGYLLAYAVPLLITGRLGDRVGPRTVYLWGLGIFTAASLWCGLSQDISGLVLARVVQGLGAALMTPQTMTIITRMFPARSRGAALGIWGATAGVATLVGPLLGGVLVDLAGWRWIFWVNVPVGIFALWRAWTRLPKLPVRSHSFDVPGVLLSGTGLFLVVFGIQEGETYDWGTVVGPITVWLLIGSGLAVLGAFVVWQRFTPAEPLVPLGLFRDRNFSLANIAMAAVSLTVNSMIIPAMLYLQVVRGLNPTVAALSYAPMSLLSAFLAPVVGRALTRVAPRSLALPGMLVMAAGLAVYAFALRPGTPVPLLAALTLVIGLGSAMIWSPVSLTATADLGPEVAGAGSGVFNATRQVAAAIGSAVVAVLMQSRLAANLPAGAGAGELGAASTAGGLPAPLQDAFSLAMTQSLLLPVAVLLLGGLAAAFFHPPHWHTGHVSRRGSGDSSRQGSAHATPQGPGRSVEQG</sequence>
<evidence type="ECO:0000256" key="2">
    <source>
        <dbReference type="ARBA" id="ARBA00022448"/>
    </source>
</evidence>
<feature type="transmembrane region" description="Helical" evidence="8">
    <location>
        <begin position="216"/>
        <end position="234"/>
    </location>
</feature>
<feature type="transmembrane region" description="Helical" evidence="8">
    <location>
        <begin position="350"/>
        <end position="374"/>
    </location>
</feature>
<name>A0ABV3KB73_9MICC</name>
<dbReference type="Gene3D" id="1.20.1250.20">
    <property type="entry name" value="MFS general substrate transporter like domains"/>
    <property type="match status" value="1"/>
</dbReference>
<dbReference type="InterPro" id="IPR036259">
    <property type="entry name" value="MFS_trans_sf"/>
</dbReference>
<comment type="subcellular location">
    <subcellularLocation>
        <location evidence="1">Cell membrane</location>
        <topology evidence="1">Multi-pass membrane protein</topology>
    </subcellularLocation>
</comment>
<feature type="transmembrane region" description="Helical" evidence="8">
    <location>
        <begin position="415"/>
        <end position="434"/>
    </location>
</feature>
<accession>A0ABV3KB73</accession>
<feature type="transmembrane region" description="Helical" evidence="8">
    <location>
        <begin position="158"/>
        <end position="177"/>
    </location>
</feature>
<evidence type="ECO:0000313" key="10">
    <source>
        <dbReference type="EMBL" id="MEV8157623.1"/>
    </source>
</evidence>
<evidence type="ECO:0000256" key="5">
    <source>
        <dbReference type="ARBA" id="ARBA00022989"/>
    </source>
</evidence>
<dbReference type="PRINTS" id="PR01036">
    <property type="entry name" value="TCRTETB"/>
</dbReference>
<reference evidence="10 11" key="1">
    <citation type="submission" date="2024-06" db="EMBL/GenBank/DDBJ databases">
        <title>The Natural Products Discovery Center: Release of the First 8490 Sequenced Strains for Exploring Actinobacteria Biosynthetic Diversity.</title>
        <authorList>
            <person name="Kalkreuter E."/>
            <person name="Kautsar S.A."/>
            <person name="Yang D."/>
            <person name="Bader C.D."/>
            <person name="Teijaro C.N."/>
            <person name="Fluegel L."/>
            <person name="Davis C.M."/>
            <person name="Simpson J.R."/>
            <person name="Lauterbach L."/>
            <person name="Steele A.D."/>
            <person name="Gui C."/>
            <person name="Meng S."/>
            <person name="Li G."/>
            <person name="Viehrig K."/>
            <person name="Ye F."/>
            <person name="Su P."/>
            <person name="Kiefer A.F."/>
            <person name="Nichols A."/>
            <person name="Cepeda A.J."/>
            <person name="Yan W."/>
            <person name="Fan B."/>
            <person name="Jiang Y."/>
            <person name="Adhikari A."/>
            <person name="Zheng C.-J."/>
            <person name="Schuster L."/>
            <person name="Cowan T.M."/>
            <person name="Smanski M.J."/>
            <person name="Chevrette M.G."/>
            <person name="De Carvalho L.P.S."/>
            <person name="Shen B."/>
        </authorList>
    </citation>
    <scope>NUCLEOTIDE SEQUENCE [LARGE SCALE GENOMIC DNA]</scope>
    <source>
        <strain evidence="10 11">NPDC079179</strain>
    </source>
</reference>
<dbReference type="InterPro" id="IPR020846">
    <property type="entry name" value="MFS_dom"/>
</dbReference>
<keyword evidence="2" id="KW-0813">Transport</keyword>